<organism evidence="2">
    <name type="scientific">Salmonella enterica subsp. enterica serovar Ouagadougou</name>
    <dbReference type="NCBI Taxonomy" id="2564899"/>
    <lineage>
        <taxon>Bacteria</taxon>
        <taxon>Pseudomonadati</taxon>
        <taxon>Pseudomonadota</taxon>
        <taxon>Gammaproteobacteria</taxon>
        <taxon>Enterobacterales</taxon>
        <taxon>Enterobacteriaceae</taxon>
        <taxon>Salmonella</taxon>
    </lineage>
</organism>
<accession>A0A5I0D5R8</accession>
<dbReference type="EMBL" id="AAHEBA010000037">
    <property type="protein sequence ID" value="EBV0637733.1"/>
    <property type="molecule type" value="Genomic_DNA"/>
</dbReference>
<gene>
    <name evidence="2" type="ORF">DNM41_22940</name>
</gene>
<evidence type="ECO:0000313" key="2">
    <source>
        <dbReference type="EMBL" id="EBV0637733.1"/>
    </source>
</evidence>
<dbReference type="AlphaFoldDB" id="A0A5I0D5R8"/>
<name>A0A5I0D5R8_SALET</name>
<reference evidence="2" key="1">
    <citation type="submission" date="2018-06" db="EMBL/GenBank/DDBJ databases">
        <authorList>
            <person name="Ashton P.M."/>
            <person name="Dallman T."/>
            <person name="Nair S."/>
            <person name="De Pinna E."/>
            <person name="Peters T."/>
            <person name="Grant K."/>
        </authorList>
    </citation>
    <scope>NUCLEOTIDE SEQUENCE</scope>
    <source>
        <strain evidence="2">458084</strain>
    </source>
</reference>
<dbReference type="InterPro" id="IPR029080">
    <property type="entry name" value="Imm40"/>
</dbReference>
<dbReference type="Pfam" id="PF15569">
    <property type="entry name" value="Imm40"/>
    <property type="match status" value="1"/>
</dbReference>
<evidence type="ECO:0000259" key="1">
    <source>
        <dbReference type="Pfam" id="PF15569"/>
    </source>
</evidence>
<feature type="domain" description="Immunity protein 40" evidence="1">
    <location>
        <begin position="18"/>
        <end position="106"/>
    </location>
</feature>
<proteinExistence type="predicted"/>
<protein>
    <recommendedName>
        <fullName evidence="1">Immunity protein 40 domain-containing protein</fullName>
    </recommendedName>
</protein>
<sequence length="109" mass="12541">MCILWSKEIDSILNIGISLESLGVKNWALNRKNALDVLHHFESLNICVLGGDVYILTDKGMEQNYDSWYFDIDKDIPKHENICFSIKKAIDYIEAYPIKDAFFSIVPLV</sequence>
<comment type="caution">
    <text evidence="2">The sequence shown here is derived from an EMBL/GenBank/DDBJ whole genome shotgun (WGS) entry which is preliminary data.</text>
</comment>